<dbReference type="Pfam" id="PF08263">
    <property type="entry name" value="LRRNT_2"/>
    <property type="match status" value="1"/>
</dbReference>
<evidence type="ECO:0000313" key="15">
    <source>
        <dbReference type="Proteomes" id="UP001454036"/>
    </source>
</evidence>
<dbReference type="Proteomes" id="UP001454036">
    <property type="component" value="Unassembled WGS sequence"/>
</dbReference>
<keyword evidence="3" id="KW-0597">Phosphoprotein</keyword>
<dbReference type="SUPFAM" id="SSF52058">
    <property type="entry name" value="L domain-like"/>
    <property type="match status" value="1"/>
</dbReference>
<accession>A0AAV3P7Q9</accession>
<proteinExistence type="inferred from homology"/>
<keyword evidence="9 12" id="KW-0472">Membrane</keyword>
<keyword evidence="8 12" id="KW-1133">Transmembrane helix</keyword>
<dbReference type="InterPro" id="IPR025875">
    <property type="entry name" value="Leu-rich_rpt_4"/>
</dbReference>
<dbReference type="GO" id="GO:0004672">
    <property type="term" value="F:protein kinase activity"/>
    <property type="evidence" value="ECO:0007669"/>
    <property type="project" value="InterPro"/>
</dbReference>
<comment type="similarity">
    <text evidence="2">Belongs to the RLP family.</text>
</comment>
<dbReference type="Pfam" id="PF12799">
    <property type="entry name" value="LRR_4"/>
    <property type="match status" value="1"/>
</dbReference>
<dbReference type="GO" id="GO:0005524">
    <property type="term" value="F:ATP binding"/>
    <property type="evidence" value="ECO:0007669"/>
    <property type="project" value="InterPro"/>
</dbReference>
<evidence type="ECO:0000256" key="12">
    <source>
        <dbReference type="SAM" id="Phobius"/>
    </source>
</evidence>
<comment type="caution">
    <text evidence="14">The sequence shown here is derived from an EMBL/GenBank/DDBJ whole genome shotgun (WGS) entry which is preliminary data.</text>
</comment>
<evidence type="ECO:0000256" key="8">
    <source>
        <dbReference type="ARBA" id="ARBA00022989"/>
    </source>
</evidence>
<keyword evidence="6" id="KW-0732">Signal</keyword>
<keyword evidence="15" id="KW-1185">Reference proteome</keyword>
<dbReference type="InterPro" id="IPR000719">
    <property type="entry name" value="Prot_kinase_dom"/>
</dbReference>
<sequence>MREIMSSKSYDHHLWCRILGIFLLLLCFNQSFGLNLDGVLLLSFKFSILNDPLRKFVNWDMKDETPCSWNGVICGTSNMSESFNRVVSLALPNSNLLGSLPGNLGMIQYLRFLDLSKNNINGSIPESIFHATELRYLDFSNNMISGELPEFVGCLKKLQVLNLSDNALIGKIPANLTSLHNLTVISLKSNYFFGAIPCGFDSVQVLDVSCNLINGSLPPNIGGNSISYLNVSFNRISGEIHQEFAETFPPTATLDLSFNNFTGGIPKRPIFLKQDSKSFMGNQELYGTPLRNPSPTPSSMSTPSNASSHAEKTNSPPSSCSSNWLKPIIIVTIVIANVALLSFFILVIFYFLYQYKKKIEGNIKKEPESAKECDRASSPGTTEEYNWLRTWPCFGHVDETSSECTYNDIELINARKYQTNRSPQLEDEQKKGELVIFDGEKELELETLLKGSAYVLGASGSCIMYKVVLEDGTILAVRRIGESGVGRFKDFENQVNFIAKLVHPNLVRIHGFYWDVDDKLVIYEFVPNGSLANARHRKAGTSPCHLPWEARLKIAKGVACGLSYIHDKKHVHGNLKPSNILLNEDMEPKLGDFGLERLLMGNNSSKIGWSARSFGSKRSNSFEEFNFGSTPSPSPSGLVVSPYHPPESLRSVKPNQKWDVFSFGVVLLELLIGKIIISDDIEMGLMIESANLDVDEKRNRILRMADVTIRADIEGREEAFFNLVKIGYNCISPISQKRPSMKEVVQELEKFSFSLSASTPFFFGG</sequence>
<dbReference type="FunFam" id="3.80.10.10:FF:000722">
    <property type="entry name" value="Leucine-rich repeat receptor-like protein kinase"/>
    <property type="match status" value="1"/>
</dbReference>
<dbReference type="PANTHER" id="PTHR48007">
    <property type="entry name" value="LEUCINE-RICH REPEAT RECEPTOR-LIKE PROTEIN KINASE PXC1"/>
    <property type="match status" value="1"/>
</dbReference>
<evidence type="ECO:0000256" key="1">
    <source>
        <dbReference type="ARBA" id="ARBA00004479"/>
    </source>
</evidence>
<dbReference type="EMBL" id="BAABME010001125">
    <property type="protein sequence ID" value="GAA0147719.1"/>
    <property type="molecule type" value="Genomic_DNA"/>
</dbReference>
<evidence type="ECO:0000256" key="6">
    <source>
        <dbReference type="ARBA" id="ARBA00022729"/>
    </source>
</evidence>
<dbReference type="InterPro" id="IPR001611">
    <property type="entry name" value="Leu-rich_rpt"/>
</dbReference>
<reference evidence="14 15" key="1">
    <citation type="submission" date="2024-01" db="EMBL/GenBank/DDBJ databases">
        <title>The complete chloroplast genome sequence of Lithospermum erythrorhizon: insights into the phylogenetic relationship among Boraginaceae species and the maternal lineages of purple gromwells.</title>
        <authorList>
            <person name="Okada T."/>
            <person name="Watanabe K."/>
        </authorList>
    </citation>
    <scope>NUCLEOTIDE SEQUENCE [LARGE SCALE GENOMIC DNA]</scope>
</reference>
<dbReference type="InterPro" id="IPR032675">
    <property type="entry name" value="LRR_dom_sf"/>
</dbReference>
<feature type="compositionally biased region" description="Low complexity" evidence="11">
    <location>
        <begin position="297"/>
        <end position="308"/>
    </location>
</feature>
<evidence type="ECO:0000259" key="13">
    <source>
        <dbReference type="PROSITE" id="PS50011"/>
    </source>
</evidence>
<evidence type="ECO:0000313" key="14">
    <source>
        <dbReference type="EMBL" id="GAA0147719.1"/>
    </source>
</evidence>
<dbReference type="Pfam" id="PF00560">
    <property type="entry name" value="LRR_1"/>
    <property type="match status" value="2"/>
</dbReference>
<dbReference type="PROSITE" id="PS50011">
    <property type="entry name" value="PROTEIN_KINASE_DOM"/>
    <property type="match status" value="1"/>
</dbReference>
<dbReference type="InterPro" id="IPR046959">
    <property type="entry name" value="PRK1-6/SRF4-like"/>
</dbReference>
<gene>
    <name evidence="14" type="ORF">LIER_07352</name>
</gene>
<dbReference type="FunFam" id="3.80.10.10:FF:000275">
    <property type="entry name" value="Leucine-rich repeat receptor-like protein kinase"/>
    <property type="match status" value="1"/>
</dbReference>
<keyword evidence="7" id="KW-0677">Repeat</keyword>
<evidence type="ECO:0000256" key="2">
    <source>
        <dbReference type="ARBA" id="ARBA00009592"/>
    </source>
</evidence>
<dbReference type="AlphaFoldDB" id="A0AAV3P7Q9"/>
<dbReference type="Pfam" id="PF00069">
    <property type="entry name" value="Pkinase"/>
    <property type="match status" value="1"/>
</dbReference>
<organism evidence="14 15">
    <name type="scientific">Lithospermum erythrorhizon</name>
    <name type="common">Purple gromwell</name>
    <name type="synonym">Lithospermum officinale var. erythrorhizon</name>
    <dbReference type="NCBI Taxonomy" id="34254"/>
    <lineage>
        <taxon>Eukaryota</taxon>
        <taxon>Viridiplantae</taxon>
        <taxon>Streptophyta</taxon>
        <taxon>Embryophyta</taxon>
        <taxon>Tracheophyta</taxon>
        <taxon>Spermatophyta</taxon>
        <taxon>Magnoliopsida</taxon>
        <taxon>eudicotyledons</taxon>
        <taxon>Gunneridae</taxon>
        <taxon>Pentapetalae</taxon>
        <taxon>asterids</taxon>
        <taxon>lamiids</taxon>
        <taxon>Boraginales</taxon>
        <taxon>Boraginaceae</taxon>
        <taxon>Boraginoideae</taxon>
        <taxon>Lithospermeae</taxon>
        <taxon>Lithospermum</taxon>
    </lineage>
</organism>
<evidence type="ECO:0000256" key="4">
    <source>
        <dbReference type="ARBA" id="ARBA00022614"/>
    </source>
</evidence>
<protein>
    <recommendedName>
        <fullName evidence="13">Protein kinase domain-containing protein</fullName>
    </recommendedName>
</protein>
<dbReference type="InterPro" id="IPR013210">
    <property type="entry name" value="LRR_N_plant-typ"/>
</dbReference>
<dbReference type="SUPFAM" id="SSF56112">
    <property type="entry name" value="Protein kinase-like (PK-like)"/>
    <property type="match status" value="1"/>
</dbReference>
<dbReference type="PANTHER" id="PTHR48007:SF47">
    <property type="entry name" value="PROTEIN KINASE DOMAIN-CONTAINING PROTEIN"/>
    <property type="match status" value="1"/>
</dbReference>
<keyword evidence="4" id="KW-0433">Leucine-rich repeat</keyword>
<feature type="transmembrane region" description="Helical" evidence="12">
    <location>
        <begin position="328"/>
        <end position="353"/>
    </location>
</feature>
<comment type="subcellular location">
    <subcellularLocation>
        <location evidence="1">Membrane</location>
        <topology evidence="1">Single-pass type I membrane protein</topology>
    </subcellularLocation>
</comment>
<dbReference type="Gene3D" id="3.80.10.10">
    <property type="entry name" value="Ribonuclease Inhibitor"/>
    <property type="match status" value="2"/>
</dbReference>
<keyword evidence="10" id="KW-0325">Glycoprotein</keyword>
<evidence type="ECO:0000256" key="5">
    <source>
        <dbReference type="ARBA" id="ARBA00022692"/>
    </source>
</evidence>
<dbReference type="Gene3D" id="3.30.200.20">
    <property type="entry name" value="Phosphorylase Kinase, domain 1"/>
    <property type="match status" value="1"/>
</dbReference>
<evidence type="ECO:0000256" key="10">
    <source>
        <dbReference type="ARBA" id="ARBA00023180"/>
    </source>
</evidence>
<evidence type="ECO:0000256" key="7">
    <source>
        <dbReference type="ARBA" id="ARBA00022737"/>
    </source>
</evidence>
<evidence type="ECO:0000256" key="3">
    <source>
        <dbReference type="ARBA" id="ARBA00022553"/>
    </source>
</evidence>
<dbReference type="InterPro" id="IPR011009">
    <property type="entry name" value="Kinase-like_dom_sf"/>
</dbReference>
<dbReference type="GO" id="GO:0016020">
    <property type="term" value="C:membrane"/>
    <property type="evidence" value="ECO:0007669"/>
    <property type="project" value="UniProtKB-SubCell"/>
</dbReference>
<feature type="region of interest" description="Disordered" evidence="11">
    <location>
        <begin position="284"/>
        <end position="320"/>
    </location>
</feature>
<evidence type="ECO:0000256" key="9">
    <source>
        <dbReference type="ARBA" id="ARBA00023136"/>
    </source>
</evidence>
<dbReference type="Gene3D" id="1.10.510.10">
    <property type="entry name" value="Transferase(Phosphotransferase) domain 1"/>
    <property type="match status" value="1"/>
</dbReference>
<feature type="domain" description="Protein kinase" evidence="13">
    <location>
        <begin position="450"/>
        <end position="762"/>
    </location>
</feature>
<keyword evidence="5 12" id="KW-0812">Transmembrane</keyword>
<evidence type="ECO:0000256" key="11">
    <source>
        <dbReference type="SAM" id="MobiDB-lite"/>
    </source>
</evidence>
<name>A0AAV3P7Q9_LITER</name>